<evidence type="ECO:0000313" key="7">
    <source>
        <dbReference type="EMBL" id="AEI50586.1"/>
    </source>
</evidence>
<feature type="binding site" evidence="3">
    <location>
        <position position="328"/>
    </location>
    <ligand>
        <name>CTP</name>
        <dbReference type="ChEBI" id="CHEBI:37563"/>
    </ligand>
</feature>
<feature type="binding site" evidence="3">
    <location>
        <position position="342"/>
    </location>
    <ligand>
        <name>CTP</name>
        <dbReference type="ChEBI" id="CHEBI:37563"/>
    </ligand>
</feature>
<keyword evidence="2 3" id="KW-0456">Lyase</keyword>
<evidence type="ECO:0000259" key="6">
    <source>
        <dbReference type="Pfam" id="PF04127"/>
    </source>
</evidence>
<dbReference type="Proteomes" id="UP000000493">
    <property type="component" value="Chromosome"/>
</dbReference>
<feature type="region of interest" description="Phosphopantothenate--cysteine ligase" evidence="3">
    <location>
        <begin position="194"/>
        <end position="403"/>
    </location>
</feature>
<proteinExistence type="inferred from homology"/>
<comment type="caution">
    <text evidence="3">Lacks conserved residue(s) required for the propagation of feature annotation.</text>
</comment>
<comment type="catalytic activity">
    <reaction evidence="3 4">
        <text>(R)-4'-phosphopantothenate + L-cysteine + CTP = N-[(R)-4-phosphopantothenoyl]-L-cysteine + CMP + diphosphate + H(+)</text>
        <dbReference type="Rhea" id="RHEA:19397"/>
        <dbReference type="ChEBI" id="CHEBI:10986"/>
        <dbReference type="ChEBI" id="CHEBI:15378"/>
        <dbReference type="ChEBI" id="CHEBI:33019"/>
        <dbReference type="ChEBI" id="CHEBI:35235"/>
        <dbReference type="ChEBI" id="CHEBI:37563"/>
        <dbReference type="ChEBI" id="CHEBI:59458"/>
        <dbReference type="ChEBI" id="CHEBI:60377"/>
        <dbReference type="EC" id="6.3.2.5"/>
    </reaction>
</comment>
<dbReference type="SUPFAM" id="SSF52507">
    <property type="entry name" value="Homo-oligomeric flavin-containing Cys decarboxylases, HFCD"/>
    <property type="match status" value="1"/>
</dbReference>
<dbReference type="InterPro" id="IPR003382">
    <property type="entry name" value="Flavoprotein"/>
</dbReference>
<keyword evidence="3 4" id="KW-0436">Ligase</keyword>
<keyword evidence="3" id="KW-0460">Magnesium</keyword>
<dbReference type="InterPro" id="IPR007085">
    <property type="entry name" value="DNA/pantothenate-metab_flavo_C"/>
</dbReference>
<reference evidence="8" key="1">
    <citation type="submission" date="2011-06" db="EMBL/GenBank/DDBJ databases">
        <title>The complete genome of chromosome of Runella slithyformis DSM 19594.</title>
        <authorList>
            <consortium name="US DOE Joint Genome Institute (JGI-PGF)"/>
            <person name="Lucas S."/>
            <person name="Han J."/>
            <person name="Lapidus A."/>
            <person name="Bruce D."/>
            <person name="Goodwin L."/>
            <person name="Pitluck S."/>
            <person name="Peters L."/>
            <person name="Kyrpides N."/>
            <person name="Mavromatis K."/>
            <person name="Ivanova N."/>
            <person name="Ovchinnikova G."/>
            <person name="Zhang X."/>
            <person name="Misra M."/>
            <person name="Detter J.C."/>
            <person name="Tapia R."/>
            <person name="Han C."/>
            <person name="Land M."/>
            <person name="Hauser L."/>
            <person name="Markowitz V."/>
            <person name="Cheng J.-F."/>
            <person name="Hugenholtz P."/>
            <person name="Woyke T."/>
            <person name="Wu D."/>
            <person name="Tindall B."/>
            <person name="Faehrich R."/>
            <person name="Brambilla E."/>
            <person name="Klenk H.-P."/>
            <person name="Eisen J.A."/>
        </authorList>
    </citation>
    <scope>NUCLEOTIDE SEQUENCE [LARGE SCALE GENOMIC DNA]</scope>
    <source>
        <strain evidence="8">ATCC 29530 / DSM 19594 / LMG 11500 / NCIMB 11436 / LSU 4</strain>
    </source>
</reference>
<protein>
    <recommendedName>
        <fullName evidence="3">Coenzyme A biosynthesis bifunctional protein CoaBC</fullName>
    </recommendedName>
    <alternativeName>
        <fullName evidence="3">DNA/pantothenate metabolism flavoprotein</fullName>
    </alternativeName>
    <alternativeName>
        <fullName evidence="3">Phosphopantothenoylcysteine synthetase/decarboxylase</fullName>
        <shortName evidence="3">PPCS-PPCDC</shortName>
    </alternativeName>
    <domain>
        <recommendedName>
            <fullName evidence="3">Phosphopantothenoylcysteine decarboxylase</fullName>
            <shortName evidence="3">PPC decarboxylase</shortName>
            <shortName evidence="3">PPC-DC</shortName>
            <ecNumber evidence="3">4.1.1.36</ecNumber>
        </recommendedName>
        <alternativeName>
            <fullName evidence="3">CoaC</fullName>
        </alternativeName>
    </domain>
    <domain>
        <recommendedName>
            <fullName evidence="3">Phosphopantothenate--cysteine ligase</fullName>
            <ecNumber evidence="3">6.3.2.5</ecNumber>
        </recommendedName>
        <alternativeName>
            <fullName evidence="3">CoaB</fullName>
        </alternativeName>
        <alternativeName>
            <fullName evidence="3">Phosphopantothenoylcysteine synthetase</fullName>
            <shortName evidence="3">PPC synthetase</shortName>
            <shortName evidence="3">PPC-S</shortName>
        </alternativeName>
    </domain>
</protein>
<dbReference type="GO" id="GO:0046872">
    <property type="term" value="F:metal ion binding"/>
    <property type="evidence" value="ECO:0007669"/>
    <property type="project" value="UniProtKB-KW"/>
</dbReference>
<dbReference type="RefSeq" id="WP_013929883.1">
    <property type="nucleotide sequence ID" value="NC_015703.1"/>
</dbReference>
<dbReference type="EMBL" id="CP002859">
    <property type="protein sequence ID" value="AEI50586.1"/>
    <property type="molecule type" value="Genomic_DNA"/>
</dbReference>
<dbReference type="EC" id="4.1.1.36" evidence="3"/>
<dbReference type="GO" id="GO:0015941">
    <property type="term" value="P:pantothenate catabolic process"/>
    <property type="evidence" value="ECO:0007669"/>
    <property type="project" value="InterPro"/>
</dbReference>
<keyword evidence="3" id="KW-0479">Metal-binding</keyword>
<sequence length="403" mass="43335">MPSTLQHKRIIVGVTGSIAAYKSALLIRLLIKAGAEVQVIMTEAAKDFITPLTLATLSKRPVLSSFLASEQTGSWNNHVELGLWADVILIAPATAHTLAKCANGLCEDLLTAAYLSARCPVFFAPAMDLDMYLHPSTFENLQRLRRFGNFVVEAEHGELASGLVGTGRMAEPESIIIHLEKHFSSIPHLKGKKILITAGPTQEAIDPVRYISNHSTGKMGYAIAQAFAMAGADVTLISGPTAQPKPFADIQLIAVRSAQEMYEATQAHFSTADVLILSAAVADYTPTHPADRKIKKKEAHFSIELTKTVDIAATLGLQKQQGQFLVGFALETDNELENALGKLKSKNLDLIVLNSLNDKGAGFAHDTNKITVIEANGSVHAFALKSKSDAAQDILQLVAGKLH</sequence>
<dbReference type="GO" id="GO:0004632">
    <property type="term" value="F:phosphopantothenate--cysteine ligase activity"/>
    <property type="evidence" value="ECO:0007669"/>
    <property type="project" value="UniProtKB-UniRule"/>
</dbReference>
<feature type="binding site" evidence="3">
    <location>
        <position position="293"/>
    </location>
    <ligand>
        <name>CTP</name>
        <dbReference type="ChEBI" id="CHEBI:37563"/>
    </ligand>
</feature>
<keyword evidence="8" id="KW-1185">Reference proteome</keyword>
<dbReference type="Pfam" id="PF02441">
    <property type="entry name" value="Flavoprotein"/>
    <property type="match status" value="1"/>
</dbReference>
<dbReference type="InterPro" id="IPR005252">
    <property type="entry name" value="CoaBC"/>
</dbReference>
<gene>
    <name evidence="3" type="primary">coaBC</name>
    <name evidence="7" type="ordered locus">Runsl_4243</name>
</gene>
<name>A0A7U3ZNR5_RUNSL</name>
<dbReference type="GO" id="GO:0004633">
    <property type="term" value="F:phosphopantothenoylcysteine decarboxylase activity"/>
    <property type="evidence" value="ECO:0007669"/>
    <property type="project" value="UniProtKB-UniRule"/>
</dbReference>
<dbReference type="EC" id="6.3.2.5" evidence="3"/>
<dbReference type="InterPro" id="IPR035929">
    <property type="entry name" value="CoaB-like_sf"/>
</dbReference>
<comment type="function">
    <text evidence="3">Catalyzes two sequential steps in the biosynthesis of coenzyme A. In the first step cysteine is conjugated to 4'-phosphopantothenate to form 4-phosphopantothenoylcysteine. In the second step the latter compound is decarboxylated to form 4'-phosphopantotheine.</text>
</comment>
<evidence type="ECO:0000313" key="8">
    <source>
        <dbReference type="Proteomes" id="UP000000493"/>
    </source>
</evidence>
<comment type="cofactor">
    <cofactor evidence="3">
        <name>Mg(2+)</name>
        <dbReference type="ChEBI" id="CHEBI:18420"/>
    </cofactor>
</comment>
<feature type="domain" description="Flavoprotein" evidence="5">
    <location>
        <begin position="8"/>
        <end position="176"/>
    </location>
</feature>
<dbReference type="KEGG" id="rsi:Runsl_4243"/>
<dbReference type="GO" id="GO:0071513">
    <property type="term" value="C:phosphopantothenoylcysteine decarboxylase complex"/>
    <property type="evidence" value="ECO:0007669"/>
    <property type="project" value="TreeGrafter"/>
</dbReference>
<reference evidence="7 8" key="2">
    <citation type="journal article" date="2012" name="Stand. Genomic Sci.">
        <title>Complete genome sequence of the aquatic bacterium Runella slithyformis type strain (LSU 4(T)).</title>
        <authorList>
            <person name="Copeland A."/>
            <person name="Zhang X."/>
            <person name="Misra M."/>
            <person name="Lapidus A."/>
            <person name="Nolan M."/>
            <person name="Lucas S."/>
            <person name="Deshpande S."/>
            <person name="Cheng J.F."/>
            <person name="Tapia R."/>
            <person name="Goodwin L.A."/>
            <person name="Pitluck S."/>
            <person name="Liolios K."/>
            <person name="Pagani I."/>
            <person name="Ivanova N."/>
            <person name="Mikhailova N."/>
            <person name="Pati A."/>
            <person name="Chen A."/>
            <person name="Palaniappan K."/>
            <person name="Land M."/>
            <person name="Hauser L."/>
            <person name="Pan C."/>
            <person name="Jeffries C.D."/>
            <person name="Detter J.C."/>
            <person name="Brambilla E.M."/>
            <person name="Rohde M."/>
            <person name="Djao O.D."/>
            <person name="Goker M."/>
            <person name="Sikorski J."/>
            <person name="Tindall B.J."/>
            <person name="Woyke T."/>
            <person name="Bristow J."/>
            <person name="Eisen J.A."/>
            <person name="Markowitz V."/>
            <person name="Hugenholtz P."/>
            <person name="Kyrpides N.C."/>
            <person name="Klenk H.P."/>
            <person name="Mavromatis K."/>
        </authorList>
    </citation>
    <scope>NUCLEOTIDE SEQUENCE [LARGE SCALE GENOMIC DNA]</scope>
    <source>
        <strain evidence="8">ATCC 29530 / DSM 19594 / LMG 11500 / NCIMB 11436 / LSU 4</strain>
    </source>
</reference>
<comment type="catalytic activity">
    <reaction evidence="3 4">
        <text>N-[(R)-4-phosphopantothenoyl]-L-cysteine + H(+) = (R)-4'-phosphopantetheine + CO2</text>
        <dbReference type="Rhea" id="RHEA:16793"/>
        <dbReference type="ChEBI" id="CHEBI:15378"/>
        <dbReference type="ChEBI" id="CHEBI:16526"/>
        <dbReference type="ChEBI" id="CHEBI:59458"/>
        <dbReference type="ChEBI" id="CHEBI:61723"/>
        <dbReference type="EC" id="4.1.1.36"/>
    </reaction>
</comment>
<comment type="similarity">
    <text evidence="3 4">In the C-terminal section; belongs to the PPC synthetase family.</text>
</comment>
<dbReference type="Gene3D" id="3.40.50.10300">
    <property type="entry name" value="CoaB-like"/>
    <property type="match status" value="1"/>
</dbReference>
<evidence type="ECO:0000259" key="5">
    <source>
        <dbReference type="Pfam" id="PF02441"/>
    </source>
</evidence>
<comment type="function">
    <text evidence="4">Catalyzes two steps in the biosynthesis of coenzyme A. In the first step cysteine is conjugated to 4'-phosphopantothenate to form 4-phosphopantothenoylcysteine, in the latter compound is decarboxylated to form 4'-phosphopantotheine.</text>
</comment>
<feature type="domain" description="DNA/pantothenate metabolism flavoprotein C-terminal" evidence="6">
    <location>
        <begin position="189"/>
        <end position="399"/>
    </location>
</feature>
<dbReference type="NCBIfam" id="TIGR00521">
    <property type="entry name" value="coaBC_dfp"/>
    <property type="match status" value="1"/>
</dbReference>
<dbReference type="PANTHER" id="PTHR14359:SF6">
    <property type="entry name" value="PHOSPHOPANTOTHENOYLCYSTEINE DECARBOXYLASE"/>
    <property type="match status" value="1"/>
</dbReference>
<evidence type="ECO:0000256" key="4">
    <source>
        <dbReference type="RuleBase" id="RU364078"/>
    </source>
</evidence>
<keyword evidence="3 4" id="KW-0285">Flavoprotein</keyword>
<organism evidence="7 8">
    <name type="scientific">Runella slithyformis (strain ATCC 29530 / DSM 19594 / LMG 11500 / NCIMB 11436 / LSU 4)</name>
    <dbReference type="NCBI Taxonomy" id="761193"/>
    <lineage>
        <taxon>Bacteria</taxon>
        <taxon>Pseudomonadati</taxon>
        <taxon>Bacteroidota</taxon>
        <taxon>Cytophagia</taxon>
        <taxon>Cytophagales</taxon>
        <taxon>Spirosomataceae</taxon>
        <taxon>Runella</taxon>
    </lineage>
</organism>
<feature type="binding site" evidence="3">
    <location>
        <position position="346"/>
    </location>
    <ligand>
        <name>CTP</name>
        <dbReference type="ChEBI" id="CHEBI:37563"/>
    </ligand>
</feature>
<keyword evidence="1 3" id="KW-0210">Decarboxylase</keyword>
<evidence type="ECO:0000256" key="1">
    <source>
        <dbReference type="ARBA" id="ARBA00022793"/>
    </source>
</evidence>
<dbReference type="HAMAP" id="MF_02225">
    <property type="entry name" value="CoaBC"/>
    <property type="match status" value="1"/>
</dbReference>
<evidence type="ECO:0000256" key="2">
    <source>
        <dbReference type="ARBA" id="ARBA00023239"/>
    </source>
</evidence>
<dbReference type="Gene3D" id="3.40.50.1950">
    <property type="entry name" value="Flavin prenyltransferase-like"/>
    <property type="match status" value="1"/>
</dbReference>
<comment type="similarity">
    <text evidence="3 4">In the N-terminal section; belongs to the HFCD (homo-oligomeric flavin containing Cys decarboxylase) superfamily.</text>
</comment>
<dbReference type="SUPFAM" id="SSF102645">
    <property type="entry name" value="CoaB-like"/>
    <property type="match status" value="1"/>
</dbReference>
<evidence type="ECO:0000256" key="3">
    <source>
        <dbReference type="HAMAP-Rule" id="MF_02225"/>
    </source>
</evidence>
<feature type="region of interest" description="Phosphopantothenoylcysteine decarboxylase" evidence="3">
    <location>
        <begin position="1"/>
        <end position="193"/>
    </location>
</feature>
<accession>A0A7U3ZNR5</accession>
<dbReference type="InterPro" id="IPR036551">
    <property type="entry name" value="Flavin_trans-like"/>
</dbReference>
<comment type="pathway">
    <text evidence="3 4">Cofactor biosynthesis; coenzyme A biosynthesis; CoA from (R)-pantothenate: step 2/5.</text>
</comment>
<dbReference type="AlphaFoldDB" id="A0A7U3ZNR5"/>
<dbReference type="UniPathway" id="UPA00241">
    <property type="reaction ID" value="UER00353"/>
</dbReference>
<dbReference type="PANTHER" id="PTHR14359">
    <property type="entry name" value="HOMO-OLIGOMERIC FLAVIN CONTAINING CYS DECARBOXYLASE FAMILY"/>
    <property type="match status" value="1"/>
</dbReference>
<dbReference type="GO" id="GO:0010181">
    <property type="term" value="F:FMN binding"/>
    <property type="evidence" value="ECO:0007669"/>
    <property type="project" value="UniProtKB-UniRule"/>
</dbReference>
<keyword evidence="3" id="KW-0511">Multifunctional enzyme</keyword>
<dbReference type="Pfam" id="PF04127">
    <property type="entry name" value="DFP"/>
    <property type="match status" value="1"/>
</dbReference>
<dbReference type="GO" id="GO:0015937">
    <property type="term" value="P:coenzyme A biosynthetic process"/>
    <property type="evidence" value="ECO:0007669"/>
    <property type="project" value="UniProtKB-UniRule"/>
</dbReference>
<comment type="pathway">
    <text evidence="3 4">Cofactor biosynthesis; coenzyme A biosynthesis; CoA from (R)-pantothenate: step 3/5.</text>
</comment>
<comment type="cofactor">
    <cofactor evidence="3">
        <name>FMN</name>
        <dbReference type="ChEBI" id="CHEBI:58210"/>
    </cofactor>
    <text evidence="3">Binds 1 FMN per subunit.</text>
</comment>
<keyword evidence="3 4" id="KW-0288">FMN</keyword>
<feature type="binding site" evidence="3">
    <location>
        <position position="283"/>
    </location>
    <ligand>
        <name>CTP</name>
        <dbReference type="ChEBI" id="CHEBI:37563"/>
    </ligand>
</feature>